<feature type="region of interest" description="Disordered" evidence="1">
    <location>
        <begin position="210"/>
        <end position="232"/>
    </location>
</feature>
<reference evidence="2 3" key="1">
    <citation type="journal article" date="2019" name="Nat. Ecol. Evol.">
        <title>Megaphylogeny resolves global patterns of mushroom evolution.</title>
        <authorList>
            <person name="Varga T."/>
            <person name="Krizsan K."/>
            <person name="Foldi C."/>
            <person name="Dima B."/>
            <person name="Sanchez-Garcia M."/>
            <person name="Sanchez-Ramirez S."/>
            <person name="Szollosi G.J."/>
            <person name="Szarkandi J.G."/>
            <person name="Papp V."/>
            <person name="Albert L."/>
            <person name="Andreopoulos W."/>
            <person name="Angelini C."/>
            <person name="Antonin V."/>
            <person name="Barry K.W."/>
            <person name="Bougher N.L."/>
            <person name="Buchanan P."/>
            <person name="Buyck B."/>
            <person name="Bense V."/>
            <person name="Catcheside P."/>
            <person name="Chovatia M."/>
            <person name="Cooper J."/>
            <person name="Damon W."/>
            <person name="Desjardin D."/>
            <person name="Finy P."/>
            <person name="Geml J."/>
            <person name="Haridas S."/>
            <person name="Hughes K."/>
            <person name="Justo A."/>
            <person name="Karasinski D."/>
            <person name="Kautmanova I."/>
            <person name="Kiss B."/>
            <person name="Kocsube S."/>
            <person name="Kotiranta H."/>
            <person name="LaButti K.M."/>
            <person name="Lechner B.E."/>
            <person name="Liimatainen K."/>
            <person name="Lipzen A."/>
            <person name="Lukacs Z."/>
            <person name="Mihaltcheva S."/>
            <person name="Morgado L.N."/>
            <person name="Niskanen T."/>
            <person name="Noordeloos M.E."/>
            <person name="Ohm R.A."/>
            <person name="Ortiz-Santana B."/>
            <person name="Ovrebo C."/>
            <person name="Racz N."/>
            <person name="Riley R."/>
            <person name="Savchenko A."/>
            <person name="Shiryaev A."/>
            <person name="Soop K."/>
            <person name="Spirin V."/>
            <person name="Szebenyi C."/>
            <person name="Tomsovsky M."/>
            <person name="Tulloss R.E."/>
            <person name="Uehling J."/>
            <person name="Grigoriev I.V."/>
            <person name="Vagvolgyi C."/>
            <person name="Papp T."/>
            <person name="Martin F.M."/>
            <person name="Miettinen O."/>
            <person name="Hibbett D.S."/>
            <person name="Nagy L.G."/>
        </authorList>
    </citation>
    <scope>NUCLEOTIDE SEQUENCE [LARGE SCALE GENOMIC DNA]</scope>
    <source>
        <strain evidence="2 3">CBS 166.37</strain>
    </source>
</reference>
<feature type="compositionally biased region" description="Basic and acidic residues" evidence="1">
    <location>
        <begin position="471"/>
        <end position="480"/>
    </location>
</feature>
<feature type="region of interest" description="Disordered" evidence="1">
    <location>
        <begin position="370"/>
        <end position="436"/>
    </location>
</feature>
<dbReference type="Proteomes" id="UP000308652">
    <property type="component" value="Unassembled WGS sequence"/>
</dbReference>
<proteinExistence type="predicted"/>
<sequence length="1271" mass="139586">MAENQPPPSLSSTPTAPPTAPRLTFITAPRLNLLAMQSSRKSSTRTRLPSPVMLSDRLNSVDSEQVDTTRLQLISPPPEETLRRLSRPAPFTPSLLANPAAATKRKRTQPIVAPIQLPEENAEPAQPVEATPNPKPRKQVKHHTRTQSIDSPTRPSRASSTRSPEPTTPSKIKHVLFQSPHKANPDADFIPPIPAALVASSSRRATLSARARRSATPIPPYEPPKDVFTPPREVFVTPTISKSSKRKSVVSSKSSKATKLKVVTAPLSTVKKELPDVDLTAPMPPPSPTDDPLLLSFPAEPSSTPTRPTRMSAAVNTDVLPPSSPPSEILSPMTRTTTFDWTRHTEPEGSTDFSMMDMDSADADVVPLPLFNLDDLPEGSGAWSDSDDDDAAGKGADEMEGEGEYTGRWRMMKVRTKADPPSSATKSRMEEWGRPISPFPKVKKLELVSEMDEREGIDVQEEEMEVQEEEEVRRMSVEPEERLEDEVEDDEEAEEAEVSRMSIEPDGQEDQDEDYEELHLADRETLAQDSFAADTSPRHSALLDKQTDDLDDEQHSDEPDADNSVEDAFRAMGQPPTGMEEIDLDADEEEDEEEREVREMSVEFHTEEAEEEEPFDFDLPAPPQIDDTLAPTPTPVEDEGAAASSSAQQSIRHVSPAPHASNVAFPSFDLSVAQTPAQPRAIPRPDSYYSSAFVDEDSPMPETAVAEDSDDEDDSSDGDDLGVVKITSADPRAAARAAAILKQHDYDCFTKIMMKKRHSDAKKRRDSHSTLDDITKGSRRRNVASAGVGKTDGEKKRRRSTLGMGVIGDRVFIPGSPVVTLPELLKEAEAEVVTSSTGMKSPSAWSKTLGATGQRDLFKTPLPNRYQLRLGSSSLREETTNVDDDEADDMEERLWTKDDWKQLDACFTDERLEAGQRLGITDGDGLAPVNLVHVKDVVDRYIEAIGGTAILERCGEAWSWDNLLQRARALQNKQRSGNVAPPSTPYTPFPGDDSMGGARRMPSMDVPDFTPLGRRAPPPRKQRTVLPSPISHEAPFTHMPQEKSTRKLPASLLAPRYSHLLEEAVSISEETPSLATALSPTTISTEETDLSDSSFEASIAAATDIQCNIDSESEVSTQPATIGKRMKGLLFSYLPSLSKSTPAAHRKVNPPQQRGLPLPPPEVLGKARGPVATPIRPLPPKQKHPKELVHLHPAPPPPKISMIPRATKPQRLVELHPVPQAEPMTIPRPRRSSGGSVKDLVRSFEEMQGHEKSGSKFAKTIRGRDKPMWKP</sequence>
<keyword evidence="3" id="KW-1185">Reference proteome</keyword>
<protein>
    <submittedName>
        <fullName evidence="2">Uncharacterized protein</fullName>
    </submittedName>
</protein>
<feature type="compositionally biased region" description="Basic and acidic residues" evidence="1">
    <location>
        <begin position="1262"/>
        <end position="1271"/>
    </location>
</feature>
<dbReference type="AlphaFoldDB" id="A0A5C3M7W4"/>
<feature type="compositionally biased region" description="Basic and acidic residues" evidence="1">
    <location>
        <begin position="517"/>
        <end position="526"/>
    </location>
</feature>
<organism evidence="2 3">
    <name type="scientific">Crucibulum laeve</name>
    <dbReference type="NCBI Taxonomy" id="68775"/>
    <lineage>
        <taxon>Eukaryota</taxon>
        <taxon>Fungi</taxon>
        <taxon>Dikarya</taxon>
        <taxon>Basidiomycota</taxon>
        <taxon>Agaricomycotina</taxon>
        <taxon>Agaricomycetes</taxon>
        <taxon>Agaricomycetidae</taxon>
        <taxon>Agaricales</taxon>
        <taxon>Agaricineae</taxon>
        <taxon>Nidulariaceae</taxon>
        <taxon>Crucibulum</taxon>
    </lineage>
</organism>
<feature type="compositionally biased region" description="Acidic residues" evidence="1">
    <location>
        <begin position="506"/>
        <end position="516"/>
    </location>
</feature>
<feature type="region of interest" description="Disordered" evidence="1">
    <location>
        <begin position="1"/>
        <end position="22"/>
    </location>
</feature>
<feature type="compositionally biased region" description="Basic residues" evidence="1">
    <location>
        <begin position="757"/>
        <end position="766"/>
    </location>
</feature>
<dbReference type="OrthoDB" id="3258279at2759"/>
<feature type="compositionally biased region" description="Low complexity" evidence="1">
    <location>
        <begin position="641"/>
        <end position="650"/>
    </location>
</feature>
<dbReference type="EMBL" id="ML213594">
    <property type="protein sequence ID" value="TFK41544.1"/>
    <property type="molecule type" value="Genomic_DNA"/>
</dbReference>
<feature type="region of interest" description="Disordered" evidence="1">
    <location>
        <begin position="1244"/>
        <end position="1271"/>
    </location>
</feature>
<evidence type="ECO:0000256" key="1">
    <source>
        <dbReference type="SAM" id="MobiDB-lite"/>
    </source>
</evidence>
<feature type="compositionally biased region" description="Low complexity" evidence="1">
    <location>
        <begin position="151"/>
        <end position="170"/>
    </location>
</feature>
<feature type="region of interest" description="Disordered" evidence="1">
    <location>
        <begin position="37"/>
        <end position="170"/>
    </location>
</feature>
<feature type="compositionally biased region" description="Acidic residues" evidence="1">
    <location>
        <begin position="549"/>
        <end position="565"/>
    </location>
</feature>
<evidence type="ECO:0000313" key="2">
    <source>
        <dbReference type="EMBL" id="TFK41544.1"/>
    </source>
</evidence>
<feature type="compositionally biased region" description="Polar residues" evidence="1">
    <location>
        <begin position="37"/>
        <end position="47"/>
    </location>
</feature>
<evidence type="ECO:0000313" key="3">
    <source>
        <dbReference type="Proteomes" id="UP000308652"/>
    </source>
</evidence>
<name>A0A5C3M7W4_9AGAR</name>
<dbReference type="STRING" id="68775.A0A5C3M7W4"/>
<feature type="region of interest" description="Disordered" evidence="1">
    <location>
        <begin position="452"/>
        <end position="663"/>
    </location>
</feature>
<feature type="compositionally biased region" description="Acidic residues" evidence="1">
    <location>
        <begin position="580"/>
        <end position="594"/>
    </location>
</feature>
<feature type="compositionally biased region" description="Polar residues" evidence="1">
    <location>
        <begin position="57"/>
        <end position="72"/>
    </location>
</feature>
<feature type="region of interest" description="Disordered" evidence="1">
    <location>
        <begin position="972"/>
        <end position="1044"/>
    </location>
</feature>
<gene>
    <name evidence="2" type="ORF">BDQ12DRAFT_678161</name>
</gene>
<feature type="compositionally biased region" description="Basic residues" evidence="1">
    <location>
        <begin position="135"/>
        <end position="145"/>
    </location>
</feature>
<feature type="compositionally biased region" description="Acidic residues" evidence="1">
    <location>
        <begin position="481"/>
        <end position="496"/>
    </location>
</feature>
<feature type="region of interest" description="Disordered" evidence="1">
    <location>
        <begin position="275"/>
        <end position="356"/>
    </location>
</feature>
<feature type="compositionally biased region" description="Basic and acidic residues" evidence="1">
    <location>
        <begin position="767"/>
        <end position="776"/>
    </location>
</feature>
<feature type="compositionally biased region" description="Pro residues" evidence="1">
    <location>
        <begin position="1"/>
        <end position="20"/>
    </location>
</feature>
<feature type="compositionally biased region" description="Basic and acidic residues" evidence="1">
    <location>
        <begin position="1244"/>
        <end position="1254"/>
    </location>
</feature>
<feature type="region of interest" description="Disordered" evidence="1">
    <location>
        <begin position="757"/>
        <end position="800"/>
    </location>
</feature>
<feature type="compositionally biased region" description="Acidic residues" evidence="1">
    <location>
        <begin position="452"/>
        <end position="470"/>
    </location>
</feature>
<feature type="region of interest" description="Disordered" evidence="1">
    <location>
        <begin position="675"/>
        <end position="723"/>
    </location>
</feature>
<accession>A0A5C3M7W4</accession>
<feature type="compositionally biased region" description="Acidic residues" evidence="1">
    <location>
        <begin position="694"/>
        <end position="720"/>
    </location>
</feature>
<feature type="compositionally biased region" description="Basic and acidic residues" evidence="1">
    <location>
        <begin position="595"/>
        <end position="607"/>
    </location>
</feature>